<sequence length="177" mass="20227">MRKISEGVTMEKILDDIRDNVHDILKVQTLITKKDLWNIKRDFNLYEGRTTATGRHLINRHHGLRRYDSSTNAPKAGGTGRQLAPDEYQPLAIAALRHATSTRQHGIMIARVLRTTIDNDTTLDTPALVRPRRSTDHHLRHQYIIDNGYSSTDTCEDDLRSTSARSRHTQSQHLIQA</sequence>
<evidence type="ECO:0000313" key="3">
    <source>
        <dbReference type="Proteomes" id="UP000478052"/>
    </source>
</evidence>
<comment type="caution">
    <text evidence="2">The sequence shown here is derived from an EMBL/GenBank/DDBJ whole genome shotgun (WGS) entry which is preliminary data.</text>
</comment>
<evidence type="ECO:0000313" key="2">
    <source>
        <dbReference type="EMBL" id="KAF0713918.1"/>
    </source>
</evidence>
<gene>
    <name evidence="2" type="ORF">FWK35_00028644</name>
</gene>
<evidence type="ECO:0000256" key="1">
    <source>
        <dbReference type="SAM" id="MobiDB-lite"/>
    </source>
</evidence>
<dbReference type="EMBL" id="VUJU01010532">
    <property type="protein sequence ID" value="KAF0713918.1"/>
    <property type="molecule type" value="Genomic_DNA"/>
</dbReference>
<accession>A0A6G0VZR3</accession>
<keyword evidence="3" id="KW-1185">Reference proteome</keyword>
<dbReference type="AlphaFoldDB" id="A0A6G0VZR3"/>
<proteinExistence type="predicted"/>
<feature type="region of interest" description="Disordered" evidence="1">
    <location>
        <begin position="154"/>
        <end position="177"/>
    </location>
</feature>
<dbReference type="Proteomes" id="UP000478052">
    <property type="component" value="Unassembled WGS sequence"/>
</dbReference>
<name>A0A6G0VZR3_APHCR</name>
<protein>
    <submittedName>
        <fullName evidence="2">MULE domain-containing protein</fullName>
    </submittedName>
</protein>
<organism evidence="2 3">
    <name type="scientific">Aphis craccivora</name>
    <name type="common">Cowpea aphid</name>
    <dbReference type="NCBI Taxonomy" id="307492"/>
    <lineage>
        <taxon>Eukaryota</taxon>
        <taxon>Metazoa</taxon>
        <taxon>Ecdysozoa</taxon>
        <taxon>Arthropoda</taxon>
        <taxon>Hexapoda</taxon>
        <taxon>Insecta</taxon>
        <taxon>Pterygota</taxon>
        <taxon>Neoptera</taxon>
        <taxon>Paraneoptera</taxon>
        <taxon>Hemiptera</taxon>
        <taxon>Sternorrhyncha</taxon>
        <taxon>Aphidomorpha</taxon>
        <taxon>Aphidoidea</taxon>
        <taxon>Aphididae</taxon>
        <taxon>Aphidini</taxon>
        <taxon>Aphis</taxon>
        <taxon>Aphis</taxon>
    </lineage>
</organism>
<reference evidence="2 3" key="1">
    <citation type="submission" date="2019-08" db="EMBL/GenBank/DDBJ databases">
        <title>Whole genome of Aphis craccivora.</title>
        <authorList>
            <person name="Voronova N.V."/>
            <person name="Shulinski R.S."/>
            <person name="Bandarenka Y.V."/>
            <person name="Zhorov D.G."/>
            <person name="Warner D."/>
        </authorList>
    </citation>
    <scope>NUCLEOTIDE SEQUENCE [LARGE SCALE GENOMIC DNA]</scope>
    <source>
        <strain evidence="2">180601</strain>
        <tissue evidence="2">Whole Body</tissue>
    </source>
</reference>